<dbReference type="GO" id="GO:0008990">
    <property type="term" value="F:rRNA (guanine-N2-)-methyltransferase activity"/>
    <property type="evidence" value="ECO:0007669"/>
    <property type="project" value="UniProtKB-UniRule"/>
</dbReference>
<comment type="catalytic activity">
    <reaction evidence="1">
        <text>guanosine(1516) in 16S rRNA + S-adenosyl-L-methionine = N(2)-methylguanosine(1516) in 16S rRNA + S-adenosyl-L-homocysteine + H(+)</text>
        <dbReference type="Rhea" id="RHEA:43220"/>
        <dbReference type="Rhea" id="RHEA-COMP:10412"/>
        <dbReference type="Rhea" id="RHEA-COMP:10413"/>
        <dbReference type="ChEBI" id="CHEBI:15378"/>
        <dbReference type="ChEBI" id="CHEBI:57856"/>
        <dbReference type="ChEBI" id="CHEBI:59789"/>
        <dbReference type="ChEBI" id="CHEBI:74269"/>
        <dbReference type="ChEBI" id="CHEBI:74481"/>
        <dbReference type="EC" id="2.1.1.242"/>
    </reaction>
</comment>
<dbReference type="InterPro" id="IPR007536">
    <property type="entry name" value="16SrRNA_methylTrfase_J"/>
</dbReference>
<reference evidence="2 3" key="1">
    <citation type="journal article" date="2017" name="MBio">
        <title>Type VI secretion-mediated competition in the bee gut microbiome.</title>
        <authorList>
            <person name="Steele M.I."/>
            <person name="Kwong W.K."/>
            <person name="Powell J.E."/>
            <person name="Whiteley M."/>
            <person name="Moran N.A."/>
        </authorList>
    </citation>
    <scope>NUCLEOTIDE SEQUENCE [LARGE SCALE GENOMIC DNA]</scope>
    <source>
        <strain evidence="2 3">PEB0171</strain>
    </source>
</reference>
<accession>A0A2N9Y3X2</accession>
<keyword evidence="1" id="KW-0489">Methyltransferase</keyword>
<comment type="function">
    <text evidence="1">Specifically methylates the guanosine in position 1516 of 16S rRNA.</text>
</comment>
<dbReference type="GO" id="GO:0005737">
    <property type="term" value="C:cytoplasm"/>
    <property type="evidence" value="ECO:0007669"/>
    <property type="project" value="UniProtKB-SubCell"/>
</dbReference>
<dbReference type="AlphaFoldDB" id="A0A2N9Y3X2"/>
<dbReference type="PANTHER" id="PTHR36112">
    <property type="entry name" value="RIBOSOMAL RNA SMALL SUBUNIT METHYLTRANSFERASE J"/>
    <property type="match status" value="1"/>
</dbReference>
<keyword evidence="1" id="KW-0698">rRNA processing</keyword>
<comment type="similarity">
    <text evidence="1">Belongs to the methyltransferase superfamily. RsmJ family.</text>
</comment>
<dbReference type="EMBL" id="MEIV01000051">
    <property type="protein sequence ID" value="PIT62339.1"/>
    <property type="molecule type" value="Genomic_DNA"/>
</dbReference>
<feature type="binding site" evidence="1">
    <location>
        <begin position="103"/>
        <end position="104"/>
    </location>
    <ligand>
        <name>S-adenosyl-L-methionine</name>
        <dbReference type="ChEBI" id="CHEBI:59789"/>
    </ligand>
</feature>
<dbReference type="InterPro" id="IPR029063">
    <property type="entry name" value="SAM-dependent_MTases_sf"/>
</dbReference>
<feature type="binding site" evidence="1">
    <location>
        <position position="174"/>
    </location>
    <ligand>
        <name>S-adenosyl-L-methionine</name>
        <dbReference type="ChEBI" id="CHEBI:59789"/>
    </ligand>
</feature>
<protein>
    <recommendedName>
        <fullName evidence="1">Ribosomal RNA small subunit methyltransferase J</fullName>
        <ecNumber evidence="1">2.1.1.242</ecNumber>
    </recommendedName>
    <alternativeName>
        <fullName evidence="1">16S rRNA m2G1516 methyltransferase</fullName>
    </alternativeName>
    <alternativeName>
        <fullName evidence="1">rRNA (guanine-N(2)-)-methyltransferase</fullName>
    </alternativeName>
</protein>
<comment type="caution">
    <text evidence="2">The sequence shown here is derived from an EMBL/GenBank/DDBJ whole genome shotgun (WGS) entry which is preliminary data.</text>
</comment>
<name>A0A2N9Y3X2_9NEIS</name>
<evidence type="ECO:0000313" key="2">
    <source>
        <dbReference type="EMBL" id="PIT62339.1"/>
    </source>
</evidence>
<organism evidence="2 3">
    <name type="scientific">Snodgrassella alvi</name>
    <dbReference type="NCBI Taxonomy" id="1196083"/>
    <lineage>
        <taxon>Bacteria</taxon>
        <taxon>Pseudomonadati</taxon>
        <taxon>Pseudomonadota</taxon>
        <taxon>Betaproteobacteria</taxon>
        <taxon>Neisseriales</taxon>
        <taxon>Neisseriaceae</taxon>
        <taxon>Snodgrassella</taxon>
    </lineage>
</organism>
<dbReference type="SUPFAM" id="SSF53335">
    <property type="entry name" value="S-adenosyl-L-methionine-dependent methyltransferases"/>
    <property type="match status" value="1"/>
</dbReference>
<dbReference type="PANTHER" id="PTHR36112:SF1">
    <property type="entry name" value="RIBOSOMAL RNA SMALL SUBUNIT METHYLTRANSFERASE J"/>
    <property type="match status" value="1"/>
</dbReference>
<dbReference type="EC" id="2.1.1.242" evidence="1"/>
<sequence length="253" mass="28013">MIKPLILTGQIADKTDLSIPLQKLLASKNLCYQQQPPEQGLYLIYENGSLALAKAGQKGVVRVDFVEGTARHRRLFGGGELLARAIQAKNRPFVWDATGGLGRDAFVMATLGLEVTVFEHNPYVHVLLADGLRRALAEEQTAHIAQRIHLYYGSITLPDAEQKQIPLPDVVYLDPMYPQKQKAAAVKKEMAYFHELLGNADIDNDQALLFAAQKLAQKRIVVKRPANGAVLAGKTPAFQYFGKTTRFDGYMPL</sequence>
<dbReference type="Gene3D" id="3.40.50.150">
    <property type="entry name" value="Vaccinia Virus protein VP39"/>
    <property type="match status" value="1"/>
</dbReference>
<gene>
    <name evidence="1" type="primary">rsmJ</name>
    <name evidence="2" type="ORF">BHC47_04385</name>
</gene>
<keyword evidence="1" id="KW-0808">Transferase</keyword>
<dbReference type="RefSeq" id="WP_100115525.1">
    <property type="nucleotide sequence ID" value="NZ_JBNPAZ010000006.1"/>
</dbReference>
<evidence type="ECO:0000256" key="1">
    <source>
        <dbReference type="HAMAP-Rule" id="MF_01523"/>
    </source>
</evidence>
<dbReference type="HAMAP" id="MF_01523">
    <property type="entry name" value="16SrRNA_methyltr_J"/>
    <property type="match status" value="1"/>
</dbReference>
<keyword evidence="1" id="KW-0949">S-adenosyl-L-methionine</keyword>
<dbReference type="Proteomes" id="UP000231094">
    <property type="component" value="Unassembled WGS sequence"/>
</dbReference>
<evidence type="ECO:0000313" key="3">
    <source>
        <dbReference type="Proteomes" id="UP000231094"/>
    </source>
</evidence>
<keyword evidence="1" id="KW-0963">Cytoplasm</keyword>
<comment type="subcellular location">
    <subcellularLocation>
        <location evidence="1">Cytoplasm</location>
    </subcellularLocation>
</comment>
<proteinExistence type="inferred from homology"/>
<dbReference type="Pfam" id="PF04445">
    <property type="entry name" value="SAM_MT"/>
    <property type="match status" value="1"/>
</dbReference>
<comment type="caution">
    <text evidence="1">Lacks conserved residue(s) required for the propagation of feature annotation.</text>
</comment>